<dbReference type="GeneID" id="128778861"/>
<proteinExistence type="inferred from homology"/>
<protein>
    <submittedName>
        <fullName evidence="7">Small ubiquitin-related modifier 2-like</fullName>
    </submittedName>
</protein>
<dbReference type="AlphaFoldDB" id="A0A9W2W373"/>
<keyword evidence="2" id="KW-1017">Isopeptide bond</keyword>
<feature type="region of interest" description="Disordered" evidence="4">
    <location>
        <begin position="64"/>
        <end position="89"/>
    </location>
</feature>
<dbReference type="FunFam" id="3.10.20.90:FF:000482">
    <property type="entry name" value="Small ubiquitin-related modifier 2"/>
    <property type="match status" value="1"/>
</dbReference>
<dbReference type="InterPro" id="IPR029071">
    <property type="entry name" value="Ubiquitin-like_domsf"/>
</dbReference>
<name>A0A9W2W373_PANPR</name>
<feature type="compositionally biased region" description="Polar residues" evidence="4">
    <location>
        <begin position="64"/>
        <end position="73"/>
    </location>
</feature>
<evidence type="ECO:0000256" key="1">
    <source>
        <dbReference type="ARBA" id="ARBA00009185"/>
    </source>
</evidence>
<organism evidence="6 7">
    <name type="scientific">Panthera pardus</name>
    <name type="common">Leopard</name>
    <name type="synonym">Felis pardus</name>
    <dbReference type="NCBI Taxonomy" id="9691"/>
    <lineage>
        <taxon>Eukaryota</taxon>
        <taxon>Metazoa</taxon>
        <taxon>Chordata</taxon>
        <taxon>Craniata</taxon>
        <taxon>Vertebrata</taxon>
        <taxon>Euteleostomi</taxon>
        <taxon>Mammalia</taxon>
        <taxon>Eutheria</taxon>
        <taxon>Laurasiatheria</taxon>
        <taxon>Carnivora</taxon>
        <taxon>Feliformia</taxon>
        <taxon>Felidae</taxon>
        <taxon>Pantherinae</taxon>
        <taxon>Panthera</taxon>
    </lineage>
</organism>
<gene>
    <name evidence="7" type="primary">LOC128778861</name>
</gene>
<evidence type="ECO:0000256" key="4">
    <source>
        <dbReference type="SAM" id="MobiDB-lite"/>
    </source>
</evidence>
<dbReference type="PANTHER" id="PTHR10562">
    <property type="entry name" value="SMALL UBIQUITIN-RELATED MODIFIER"/>
    <property type="match status" value="1"/>
</dbReference>
<reference evidence="7" key="1">
    <citation type="submission" date="2025-08" db="UniProtKB">
        <authorList>
            <consortium name="RefSeq"/>
        </authorList>
    </citation>
    <scope>IDENTIFICATION</scope>
    <source>
        <tissue evidence="7">Whole blood</tissue>
    </source>
</reference>
<dbReference type="Proteomes" id="UP001165780">
    <property type="component" value="Unplaced"/>
</dbReference>
<evidence type="ECO:0000256" key="2">
    <source>
        <dbReference type="ARBA" id="ARBA00022499"/>
    </source>
</evidence>
<dbReference type="RefSeq" id="XP_053765301.1">
    <property type="nucleotide sequence ID" value="XM_053909326.1"/>
</dbReference>
<sequence>MGDEKPMEGVKTESNDYSNLKMVGQNASVGQFSIKMHISLSKIMEAYCEQQDLSMRQIRFQSDGQPINATDTPAQLDMEDEDTIMGSRI</sequence>
<dbReference type="SUPFAM" id="SSF54236">
    <property type="entry name" value="Ubiquitin-like"/>
    <property type="match status" value="1"/>
</dbReference>
<evidence type="ECO:0000256" key="3">
    <source>
        <dbReference type="ARBA" id="ARBA00022786"/>
    </source>
</evidence>
<evidence type="ECO:0000259" key="5">
    <source>
        <dbReference type="Pfam" id="PF11976"/>
    </source>
</evidence>
<comment type="similarity">
    <text evidence="1">Belongs to the ubiquitin family. SUMO subfamily.</text>
</comment>
<feature type="domain" description="Rad60/SUMO-like" evidence="5">
    <location>
        <begin position="19"/>
        <end position="84"/>
    </location>
</feature>
<evidence type="ECO:0000313" key="7">
    <source>
        <dbReference type="RefSeq" id="XP_053765301.1"/>
    </source>
</evidence>
<accession>A0A9W2W373</accession>
<dbReference type="Gene3D" id="3.10.20.90">
    <property type="entry name" value="Phosphatidylinositol 3-kinase Catalytic Subunit, Chain A, domain 1"/>
    <property type="match status" value="1"/>
</dbReference>
<evidence type="ECO:0000313" key="6">
    <source>
        <dbReference type="Proteomes" id="UP001165780"/>
    </source>
</evidence>
<dbReference type="Pfam" id="PF11976">
    <property type="entry name" value="Rad60-SLD"/>
    <property type="match status" value="1"/>
</dbReference>
<keyword evidence="6" id="KW-1185">Reference proteome</keyword>
<keyword evidence="3" id="KW-0833">Ubl conjugation pathway</keyword>
<dbReference type="InterPro" id="IPR022617">
    <property type="entry name" value="Rad60/SUMO-like_dom"/>
</dbReference>